<dbReference type="Gene3D" id="3.60.10.10">
    <property type="entry name" value="Endonuclease/exonuclease/phosphatase"/>
    <property type="match status" value="1"/>
</dbReference>
<evidence type="ECO:0000313" key="8">
    <source>
        <dbReference type="Proteomes" id="UP000619838"/>
    </source>
</evidence>
<dbReference type="InterPro" id="IPR005135">
    <property type="entry name" value="Endo/exonuclease/phosphatase"/>
</dbReference>
<dbReference type="SUPFAM" id="SSF56219">
    <property type="entry name" value="DNase I-like"/>
    <property type="match status" value="1"/>
</dbReference>
<dbReference type="InterPro" id="IPR020847">
    <property type="entry name" value="AP_endonuclease_F1_BS"/>
</dbReference>
<dbReference type="PROSITE" id="PS51435">
    <property type="entry name" value="AP_NUCLEASE_F1_4"/>
    <property type="match status" value="1"/>
</dbReference>
<accession>A0ABR9XR01</accession>
<dbReference type="Proteomes" id="UP000619838">
    <property type="component" value="Unassembled WGS sequence"/>
</dbReference>
<dbReference type="RefSeq" id="WP_175187230.1">
    <property type="nucleotide sequence ID" value="NZ_JABVZQ010000005.1"/>
</dbReference>
<protein>
    <submittedName>
        <fullName evidence="7">Exodeoxyribonuclease III</fullName>
        <ecNumber evidence="7">3.1.11.2</ecNumber>
    </submittedName>
</protein>
<evidence type="ECO:0000256" key="3">
    <source>
        <dbReference type="ARBA" id="ARBA00022723"/>
    </source>
</evidence>
<keyword evidence="3" id="KW-0479">Metal-binding</keyword>
<evidence type="ECO:0000256" key="2">
    <source>
        <dbReference type="ARBA" id="ARBA00007092"/>
    </source>
</evidence>
<organism evidence="7 8">
    <name type="scientific">Prosthecochloris ethylica</name>
    <dbReference type="NCBI Taxonomy" id="2743976"/>
    <lineage>
        <taxon>Bacteria</taxon>
        <taxon>Pseudomonadati</taxon>
        <taxon>Chlorobiota</taxon>
        <taxon>Chlorobiia</taxon>
        <taxon>Chlorobiales</taxon>
        <taxon>Chlorobiaceae</taxon>
        <taxon>Prosthecochloris</taxon>
    </lineage>
</organism>
<dbReference type="EC" id="3.1.11.2" evidence="7"/>
<dbReference type="EMBL" id="JADGII010000005">
    <property type="protein sequence ID" value="MBF0636471.1"/>
    <property type="molecule type" value="Genomic_DNA"/>
</dbReference>
<sequence>MNIATWNINGIRARNTALQQWIGRNAPDILVMQEIKAGEDSIPPEILSLEGYRSFWNASSVRKGYSGVGLLVSDRIDESRFEIPDFDIENRTVVLHAGAMTLVGTYVPRGDGESHYAVKLRYFEEMTAYITGLLSSGREVIVTGDMNVAHTDLDVHHSQNKPGATGLRPEERAAVDSLLASGLQDVMRERHPGVAGLYTWWPYWRGARERNLGWRIDCFYLSSGLVGQVADLHVDTGERSSDHAPVVLRMG</sequence>
<evidence type="ECO:0000256" key="4">
    <source>
        <dbReference type="ARBA" id="ARBA00022801"/>
    </source>
</evidence>
<dbReference type="InterPro" id="IPR004808">
    <property type="entry name" value="AP_endonuc_1"/>
</dbReference>
<dbReference type="NCBIfam" id="TIGR00195">
    <property type="entry name" value="exoDNase_III"/>
    <property type="match status" value="1"/>
</dbReference>
<reference evidence="7 8" key="1">
    <citation type="journal article" date="2020" name="Microorganisms">
        <title>Simultaneous Genome Sequencing of Prosthecochloris ethylica and Desulfuromonas acetoxidans within a Syntrophic Mixture Reveals Unique Pili and Protein Interactions.</title>
        <authorList>
            <person name="Kyndt J.A."/>
            <person name="Van Beeumen J.J."/>
            <person name="Meyer T.E."/>
        </authorList>
    </citation>
    <scope>NUCLEOTIDE SEQUENCE [LARGE SCALE GENOMIC DNA]</scope>
    <source>
        <strain evidence="7 8">N3</strain>
    </source>
</reference>
<evidence type="ECO:0000259" key="6">
    <source>
        <dbReference type="Pfam" id="PF03372"/>
    </source>
</evidence>
<feature type="domain" description="Endonuclease/exonuclease/phosphatase" evidence="6">
    <location>
        <begin position="4"/>
        <end position="243"/>
    </location>
</feature>
<keyword evidence="4 7" id="KW-0378">Hydrolase</keyword>
<keyword evidence="8" id="KW-1185">Reference proteome</keyword>
<dbReference type="NCBIfam" id="TIGR00633">
    <property type="entry name" value="xth"/>
    <property type="match status" value="1"/>
</dbReference>
<dbReference type="InterPro" id="IPR036691">
    <property type="entry name" value="Endo/exonu/phosph_ase_sf"/>
</dbReference>
<dbReference type="PROSITE" id="PS00726">
    <property type="entry name" value="AP_NUCLEASE_F1_1"/>
    <property type="match status" value="1"/>
</dbReference>
<dbReference type="Pfam" id="PF03372">
    <property type="entry name" value="Exo_endo_phos"/>
    <property type="match status" value="1"/>
</dbReference>
<proteinExistence type="inferred from homology"/>
<comment type="similarity">
    <text evidence="2">Belongs to the DNA repair enzymes AP/ExoA family.</text>
</comment>
<evidence type="ECO:0000313" key="7">
    <source>
        <dbReference type="EMBL" id="MBF0636471.1"/>
    </source>
</evidence>
<dbReference type="PANTHER" id="PTHR43250:SF2">
    <property type="entry name" value="EXODEOXYRIBONUCLEASE III"/>
    <property type="match status" value="1"/>
</dbReference>
<dbReference type="InterPro" id="IPR037493">
    <property type="entry name" value="ExoIII-like"/>
</dbReference>
<gene>
    <name evidence="7" type="primary">xth</name>
    <name evidence="7" type="ORF">INT08_04665</name>
</gene>
<dbReference type="GO" id="GO:0008311">
    <property type="term" value="F:double-stranded DNA 3'-5' DNA exonuclease activity"/>
    <property type="evidence" value="ECO:0007669"/>
    <property type="project" value="UniProtKB-EC"/>
</dbReference>
<name>A0ABR9XR01_9CHLB</name>
<comment type="caution">
    <text evidence="7">The sequence shown here is derived from an EMBL/GenBank/DDBJ whole genome shotgun (WGS) entry which is preliminary data.</text>
</comment>
<comment type="cofactor">
    <cofactor evidence="1">
        <name>Mg(2+)</name>
        <dbReference type="ChEBI" id="CHEBI:18420"/>
    </cofactor>
</comment>
<evidence type="ECO:0000256" key="5">
    <source>
        <dbReference type="ARBA" id="ARBA00022842"/>
    </source>
</evidence>
<evidence type="ECO:0000256" key="1">
    <source>
        <dbReference type="ARBA" id="ARBA00001946"/>
    </source>
</evidence>
<dbReference type="PANTHER" id="PTHR43250">
    <property type="entry name" value="EXODEOXYRIBONUCLEASE III"/>
    <property type="match status" value="1"/>
</dbReference>
<keyword evidence="5" id="KW-0460">Magnesium</keyword>